<dbReference type="EMBL" id="JACDUP010000003">
    <property type="protein sequence ID" value="MBA2869576.1"/>
    <property type="molecule type" value="Genomic_DNA"/>
</dbReference>
<dbReference type="Proteomes" id="UP000563838">
    <property type="component" value="Unassembled WGS sequence"/>
</dbReference>
<organism evidence="3 14">
    <name type="scientific">Methanococcus maripaludis</name>
    <name type="common">Methanococcus deltae</name>
    <dbReference type="NCBI Taxonomy" id="39152"/>
    <lineage>
        <taxon>Archaea</taxon>
        <taxon>Methanobacteriati</taxon>
        <taxon>Methanobacteriota</taxon>
        <taxon>Methanomada group</taxon>
        <taxon>Methanococci</taxon>
        <taxon>Methanococcales</taxon>
        <taxon>Methanococcaceae</taxon>
        <taxon>Methanococcus</taxon>
    </lineage>
</organism>
<dbReference type="Proteomes" id="UP000722095">
    <property type="component" value="Unassembled WGS sequence"/>
</dbReference>
<dbReference type="Proteomes" id="UP000536195">
    <property type="component" value="Unassembled WGS sequence"/>
</dbReference>
<evidence type="ECO:0000313" key="2">
    <source>
        <dbReference type="EMBL" id="MBA2850996.1"/>
    </source>
</evidence>
<reference evidence="13" key="3">
    <citation type="submission" date="2021-03" db="EMBL/GenBank/DDBJ databases">
        <title>Genomic Encyclopedia of Type Strains, Phase IV (KMG-IV): sequencing the most valuable type-strain genomes for metagenomic binning, comparative biology and taxonomic classification.</title>
        <authorList>
            <person name="Goeker M."/>
        </authorList>
    </citation>
    <scope>NUCLEOTIDE SEQUENCE</scope>
    <source>
        <strain evidence="13">DSM 2771</strain>
    </source>
</reference>
<dbReference type="EMBL" id="JAGINF010000004">
    <property type="protein sequence ID" value="MBP2219866.1"/>
    <property type="molecule type" value="Genomic_DNA"/>
</dbReference>
<evidence type="ECO:0000313" key="12">
    <source>
        <dbReference type="EMBL" id="MBM7408615.1"/>
    </source>
</evidence>
<dbReference type="Proteomes" id="UP000522365">
    <property type="component" value="Unassembled WGS sequence"/>
</dbReference>
<dbReference type="EMBL" id="JAFBBC010000001">
    <property type="protein sequence ID" value="MBM7408615.1"/>
    <property type="molecule type" value="Genomic_DNA"/>
</dbReference>
<evidence type="ECO:0000313" key="19">
    <source>
        <dbReference type="Proteomes" id="UP000567099"/>
    </source>
</evidence>
<evidence type="ECO:0000313" key="6">
    <source>
        <dbReference type="EMBL" id="MBA2864184.1"/>
    </source>
</evidence>
<dbReference type="EMBL" id="JACDUH010000001">
    <property type="protein sequence ID" value="MBA2850996.1"/>
    <property type="molecule type" value="Genomic_DNA"/>
</dbReference>
<dbReference type="Proteomes" id="UP000742560">
    <property type="component" value="Unassembled WGS sequence"/>
</dbReference>
<evidence type="ECO:0000313" key="3">
    <source>
        <dbReference type="EMBL" id="MBA2853710.1"/>
    </source>
</evidence>
<dbReference type="Proteomes" id="UP000564425">
    <property type="component" value="Unassembled WGS sequence"/>
</dbReference>
<evidence type="ECO:0000313" key="18">
    <source>
        <dbReference type="Proteomes" id="UP000564425"/>
    </source>
</evidence>
<comment type="caution">
    <text evidence="3">The sequence shown here is derived from an EMBL/GenBank/DDBJ whole genome shotgun (WGS) entry which is preliminary data.</text>
</comment>
<reference evidence="11" key="2">
    <citation type="submission" date="2020-07" db="EMBL/GenBank/DDBJ databases">
        <title>Severe corrosion of carbon steel in oil field produced water can be linked to methanogenic archaea containing a special type of NiFe hydrogenase.</title>
        <authorList>
            <person name="Lahme S."/>
            <person name="Mand J."/>
            <person name="Longwell J."/>
            <person name="Smith R."/>
            <person name="Enning D."/>
        </authorList>
    </citation>
    <scope>NUCLEOTIDE SEQUENCE</scope>
    <source>
        <strain evidence="11">MIC098Bin5</strain>
    </source>
</reference>
<dbReference type="Proteomes" id="UP000584706">
    <property type="component" value="Unassembled WGS sequence"/>
</dbReference>
<accession>A0A7J9P194</accession>
<dbReference type="EMBL" id="JACDUK010000003">
    <property type="protein sequence ID" value="MBA2853710.1"/>
    <property type="molecule type" value="Genomic_DNA"/>
</dbReference>
<reference evidence="14 16" key="1">
    <citation type="submission" date="2020-07" db="EMBL/GenBank/DDBJ databases">
        <title>Genomic Encyclopedia of Type Strains, Phase IV (KMG-V): Genome sequencing to study the core and pangenomes of soil and plant-associated prokaryotes.</title>
        <authorList>
            <person name="Whitman W."/>
        </authorList>
    </citation>
    <scope>NUCLEOTIDE SEQUENCE [LARGE SCALE GENOMIC DNA]</scope>
    <source>
        <strain evidence="2 18">A1</strain>
        <strain evidence="1 17">A4</strain>
        <strain evidence="9 15">C11</strain>
        <strain evidence="4 16">C12</strain>
        <strain evidence="6 19">C13</strain>
        <strain evidence="7 21">C14</strain>
        <strain evidence="5 20">C9</strain>
        <strain evidence="10 23">D1</strain>
        <strain evidence="8 22">DSM 7078</strain>
        <strain evidence="12">RC</strain>
        <strain evidence="3 14">S1</strain>
    </source>
</reference>
<evidence type="ECO:0000313" key="1">
    <source>
        <dbReference type="EMBL" id="MBA2841155.1"/>
    </source>
</evidence>
<name>A0A7J9P194_METMI</name>
<dbReference type="EMBL" id="JACHIQ010000002">
    <property type="protein sequence ID" value="MBB6067727.1"/>
    <property type="molecule type" value="Genomic_DNA"/>
</dbReference>
<evidence type="ECO:0000313" key="17">
    <source>
        <dbReference type="Proteomes" id="UP000563838"/>
    </source>
</evidence>
<evidence type="ECO:0000313" key="4">
    <source>
        <dbReference type="EMBL" id="MBA2858465.1"/>
    </source>
</evidence>
<evidence type="ECO:0000313" key="7">
    <source>
        <dbReference type="EMBL" id="MBA2869576.1"/>
    </source>
</evidence>
<protein>
    <submittedName>
        <fullName evidence="3">Uncharacterized protein</fullName>
    </submittedName>
</protein>
<evidence type="ECO:0000313" key="14">
    <source>
        <dbReference type="Proteomes" id="UP000522365"/>
    </source>
</evidence>
<evidence type="ECO:0000313" key="22">
    <source>
        <dbReference type="Proteomes" id="UP000584706"/>
    </source>
</evidence>
<dbReference type="Proteomes" id="UP000571751">
    <property type="component" value="Unassembled WGS sequence"/>
</dbReference>
<evidence type="ECO:0000313" key="11">
    <source>
        <dbReference type="EMBL" id="MBG0769856.1"/>
    </source>
</evidence>
<gene>
    <name evidence="11" type="ORF">H0S71_08175</name>
    <name evidence="12" type="ORF">HNP85_000287</name>
    <name evidence="2" type="ORF">HNP86_001127</name>
    <name evidence="1" type="ORF">HNP87_001704</name>
    <name evidence="3" type="ORF">HNP89_001686</name>
    <name evidence="5" type="ORF">HNP91_001480</name>
    <name evidence="9" type="ORF">HNP92_001543</name>
    <name evidence="4" type="ORF">HNP93_001166</name>
    <name evidence="6" type="ORF">HNP94_001184</name>
    <name evidence="7" type="ORF">HNP95_001772</name>
    <name evidence="10" type="ORF">HNP96_001151</name>
    <name evidence="8" type="ORF">HNP97_001237</name>
    <name evidence="13" type="ORF">J2745_001372</name>
</gene>
<dbReference type="EMBL" id="JACCQJ010000003">
    <property type="protein sequence ID" value="MBG0769856.1"/>
    <property type="molecule type" value="Genomic_DNA"/>
</dbReference>
<evidence type="ECO:0000313" key="5">
    <source>
        <dbReference type="EMBL" id="MBA2860649.1"/>
    </source>
</evidence>
<evidence type="ECO:0000313" key="8">
    <source>
        <dbReference type="EMBL" id="MBB6067727.1"/>
    </source>
</evidence>
<dbReference type="EMBL" id="JACHEC010000003">
    <property type="protein sequence ID" value="MBB6402221.1"/>
    <property type="molecule type" value="Genomic_DNA"/>
</dbReference>
<dbReference type="EMBL" id="JACDUN010000001">
    <property type="protein sequence ID" value="MBA2858465.1"/>
    <property type="molecule type" value="Genomic_DNA"/>
</dbReference>
<proteinExistence type="predicted"/>
<evidence type="ECO:0000313" key="13">
    <source>
        <dbReference type="EMBL" id="MBP2219866.1"/>
    </source>
</evidence>
<evidence type="ECO:0000313" key="16">
    <source>
        <dbReference type="Proteomes" id="UP000558015"/>
    </source>
</evidence>
<sequence length="45" mass="5158">MENLKKEKKENILERILVKISKKIVKASCSCCSEKKNCKGKCNTE</sequence>
<dbReference type="EMBL" id="JACDUO010000001">
    <property type="protein sequence ID" value="MBA2864184.1"/>
    <property type="molecule type" value="Genomic_DNA"/>
</dbReference>
<evidence type="ECO:0000313" key="10">
    <source>
        <dbReference type="EMBL" id="MBB6497110.1"/>
    </source>
</evidence>
<dbReference type="Proteomes" id="UP000714405">
    <property type="component" value="Unassembled WGS sequence"/>
</dbReference>
<evidence type="ECO:0000313" key="23">
    <source>
        <dbReference type="Proteomes" id="UP000590564"/>
    </source>
</evidence>
<dbReference type="AlphaFoldDB" id="A0A7J9P194"/>
<dbReference type="RefSeq" id="WP_013999028.1">
    <property type="nucleotide sequence ID" value="NZ_BAAABJ010000001.1"/>
</dbReference>
<dbReference type="EMBL" id="JACHED010000002">
    <property type="protein sequence ID" value="MBB6497110.1"/>
    <property type="molecule type" value="Genomic_DNA"/>
</dbReference>
<evidence type="ECO:0000313" key="20">
    <source>
        <dbReference type="Proteomes" id="UP000568063"/>
    </source>
</evidence>
<evidence type="ECO:0000313" key="9">
    <source>
        <dbReference type="EMBL" id="MBB6402221.1"/>
    </source>
</evidence>
<dbReference type="Proteomes" id="UP000558015">
    <property type="component" value="Unassembled WGS sequence"/>
</dbReference>
<evidence type="ECO:0000313" key="21">
    <source>
        <dbReference type="Proteomes" id="UP000571751"/>
    </source>
</evidence>
<dbReference type="EMBL" id="JACDUM010000003">
    <property type="protein sequence ID" value="MBA2860649.1"/>
    <property type="molecule type" value="Genomic_DNA"/>
</dbReference>
<dbReference type="EMBL" id="JACDUI010000003">
    <property type="protein sequence ID" value="MBA2841155.1"/>
    <property type="molecule type" value="Genomic_DNA"/>
</dbReference>
<evidence type="ECO:0000313" key="15">
    <source>
        <dbReference type="Proteomes" id="UP000536195"/>
    </source>
</evidence>
<dbReference type="GeneID" id="43500682"/>
<dbReference type="Proteomes" id="UP000567099">
    <property type="component" value="Unassembled WGS sequence"/>
</dbReference>
<dbReference type="Proteomes" id="UP000590564">
    <property type="component" value="Unassembled WGS sequence"/>
</dbReference>
<dbReference type="Proteomes" id="UP000568063">
    <property type="component" value="Unassembled WGS sequence"/>
</dbReference>